<feature type="binding site" evidence="8">
    <location>
        <position position="177"/>
    </location>
    <ligand>
        <name>NAD(+)</name>
        <dbReference type="ChEBI" id="CHEBI:57540"/>
    </ligand>
</feature>
<feature type="binding site" evidence="9">
    <location>
        <position position="248"/>
    </location>
    <ligand>
        <name>substrate</name>
    </ligand>
</feature>
<keyword evidence="6 8" id="KW-0520">NAD</keyword>
<feature type="active site" description="Proton acceptor" evidence="7">
    <location>
        <position position="299"/>
    </location>
</feature>
<keyword evidence="6" id="KW-0028">Amino-acid biosynthesis</keyword>
<keyword evidence="3 10" id="KW-0479">Metal-binding</keyword>
<comment type="function">
    <text evidence="6">Catalyzes the sequential NAD-dependent oxidations of L-histidinol to L-histidinaldehyde and then to L-histidine.</text>
</comment>
<dbReference type="InterPro" id="IPR022695">
    <property type="entry name" value="Histidinol_DH_monofunct"/>
</dbReference>
<dbReference type="GO" id="GO:0000105">
    <property type="term" value="P:L-histidine biosynthetic process"/>
    <property type="evidence" value="ECO:0007669"/>
    <property type="project" value="UniProtKB-UniRule"/>
</dbReference>
<comment type="catalytic activity">
    <reaction evidence="6">
        <text>L-histidinol + 2 NAD(+) + H2O = L-histidine + 2 NADH + 3 H(+)</text>
        <dbReference type="Rhea" id="RHEA:20641"/>
        <dbReference type="ChEBI" id="CHEBI:15377"/>
        <dbReference type="ChEBI" id="CHEBI:15378"/>
        <dbReference type="ChEBI" id="CHEBI:57540"/>
        <dbReference type="ChEBI" id="CHEBI:57595"/>
        <dbReference type="ChEBI" id="CHEBI:57699"/>
        <dbReference type="ChEBI" id="CHEBI:57945"/>
        <dbReference type="EC" id="1.1.1.23"/>
    </reaction>
</comment>
<comment type="caution">
    <text evidence="12">The sequence shown here is derived from an EMBL/GenBank/DDBJ whole genome shotgun (WGS) entry which is preliminary data.</text>
</comment>
<feature type="binding site" evidence="10">
    <location>
        <position position="390"/>
    </location>
    <ligand>
        <name>Zn(2+)</name>
        <dbReference type="ChEBI" id="CHEBI:29105"/>
    </ligand>
</feature>
<dbReference type="SUPFAM" id="SSF53720">
    <property type="entry name" value="ALDH-like"/>
    <property type="match status" value="1"/>
</dbReference>
<keyword evidence="6" id="KW-0368">Histidine biosynthesis</keyword>
<feature type="binding site" evidence="9">
    <location>
        <position position="245"/>
    </location>
    <ligand>
        <name>substrate</name>
    </ligand>
</feature>
<evidence type="ECO:0000256" key="8">
    <source>
        <dbReference type="PIRSR" id="PIRSR000099-2"/>
    </source>
</evidence>
<evidence type="ECO:0000256" key="5">
    <source>
        <dbReference type="ARBA" id="ARBA00023002"/>
    </source>
</evidence>
<dbReference type="FunFam" id="3.40.50.1980:FF:000001">
    <property type="entry name" value="Histidinol dehydrogenase"/>
    <property type="match status" value="1"/>
</dbReference>
<feature type="binding site" evidence="9">
    <location>
        <position position="332"/>
    </location>
    <ligand>
        <name>substrate</name>
    </ligand>
</feature>
<evidence type="ECO:0000256" key="11">
    <source>
        <dbReference type="RuleBase" id="RU004175"/>
    </source>
</evidence>
<dbReference type="Gene3D" id="1.20.5.1300">
    <property type="match status" value="1"/>
</dbReference>
<dbReference type="Gene3D" id="3.40.50.1980">
    <property type="entry name" value="Nitrogenase molybdenum iron protein domain"/>
    <property type="match status" value="2"/>
</dbReference>
<dbReference type="PANTHER" id="PTHR21256:SF2">
    <property type="entry name" value="HISTIDINE BIOSYNTHESIS TRIFUNCTIONAL PROTEIN"/>
    <property type="match status" value="1"/>
</dbReference>
<evidence type="ECO:0000256" key="4">
    <source>
        <dbReference type="ARBA" id="ARBA00022833"/>
    </source>
</evidence>
<organism evidence="12">
    <name type="scientific">Ignisphaera aggregans</name>
    <dbReference type="NCBI Taxonomy" id="334771"/>
    <lineage>
        <taxon>Archaea</taxon>
        <taxon>Thermoproteota</taxon>
        <taxon>Thermoprotei</taxon>
        <taxon>Desulfurococcales</taxon>
        <taxon>Desulfurococcaceae</taxon>
        <taxon>Ignisphaera</taxon>
    </lineage>
</organism>
<feature type="binding site" evidence="10">
    <location>
        <position position="245"/>
    </location>
    <ligand>
        <name>Zn(2+)</name>
        <dbReference type="ChEBI" id="CHEBI:29105"/>
    </ligand>
</feature>
<dbReference type="GO" id="GO:0005737">
    <property type="term" value="C:cytoplasm"/>
    <property type="evidence" value="ECO:0007669"/>
    <property type="project" value="TreeGrafter"/>
</dbReference>
<dbReference type="EC" id="1.1.1.23" evidence="6"/>
<evidence type="ECO:0000313" key="12">
    <source>
        <dbReference type="EMBL" id="HGI87631.1"/>
    </source>
</evidence>
<feature type="binding site" evidence="10">
    <location>
        <position position="332"/>
    </location>
    <ligand>
        <name>Zn(2+)</name>
        <dbReference type="ChEBI" id="CHEBI:29105"/>
    </ligand>
</feature>
<comment type="cofactor">
    <cofactor evidence="10">
        <name>Zn(2+)</name>
        <dbReference type="ChEBI" id="CHEBI:29105"/>
    </cofactor>
    <text evidence="10">Binds 1 zinc ion per subunit.</text>
</comment>
<comment type="pathway">
    <text evidence="6">Amino-acid biosynthesis; L-histidine biosynthesis; L-histidine from 5-phospho-alpha-D-ribose 1-diphosphate: step 9/9.</text>
</comment>
<name>A0A7C4BBZ9_9CREN</name>
<dbReference type="InterPro" id="IPR001692">
    <property type="entry name" value="Histidinol_DH_CS"/>
</dbReference>
<reference evidence="12" key="1">
    <citation type="journal article" date="2020" name="mSystems">
        <title>Genome- and Community-Level Interaction Insights into Carbon Utilization and Element Cycling Functions of Hydrothermarchaeota in Hydrothermal Sediment.</title>
        <authorList>
            <person name="Zhou Z."/>
            <person name="Liu Y."/>
            <person name="Xu W."/>
            <person name="Pan J."/>
            <person name="Luo Z.H."/>
            <person name="Li M."/>
        </authorList>
    </citation>
    <scope>NUCLEOTIDE SEQUENCE [LARGE SCALE GENOMIC DNA]</scope>
    <source>
        <strain evidence="12">SpSt-732</strain>
    </source>
</reference>
<dbReference type="UniPathway" id="UPA00031">
    <property type="reaction ID" value="UER00014"/>
</dbReference>
<dbReference type="PANTHER" id="PTHR21256">
    <property type="entry name" value="HISTIDINOL DEHYDROGENASE HDH"/>
    <property type="match status" value="1"/>
</dbReference>
<dbReference type="AlphaFoldDB" id="A0A7C4BBZ9"/>
<feature type="binding site" evidence="10">
    <location>
        <position position="248"/>
    </location>
    <ligand>
        <name>Zn(2+)</name>
        <dbReference type="ChEBI" id="CHEBI:29105"/>
    </ligand>
</feature>
<evidence type="ECO:0000256" key="1">
    <source>
        <dbReference type="ARBA" id="ARBA00010178"/>
    </source>
</evidence>
<protein>
    <recommendedName>
        <fullName evidence="2 6">Histidinol dehydrogenase</fullName>
        <shortName evidence="6">HDH</shortName>
        <ecNumber evidence="6">1.1.1.23</ecNumber>
    </recommendedName>
</protein>
<evidence type="ECO:0000256" key="9">
    <source>
        <dbReference type="PIRSR" id="PIRSR000099-3"/>
    </source>
</evidence>
<feature type="binding site" evidence="9">
    <location>
        <position position="223"/>
    </location>
    <ligand>
        <name>substrate</name>
    </ligand>
</feature>
<dbReference type="InterPro" id="IPR016161">
    <property type="entry name" value="Ald_DH/histidinol_DH"/>
</dbReference>
<evidence type="ECO:0000256" key="6">
    <source>
        <dbReference type="PIRNR" id="PIRNR000099"/>
    </source>
</evidence>
<feature type="active site" description="Proton acceptor" evidence="7">
    <location>
        <position position="300"/>
    </location>
</feature>
<evidence type="ECO:0000256" key="2">
    <source>
        <dbReference type="ARBA" id="ARBA00016531"/>
    </source>
</evidence>
<dbReference type="PIRSF" id="PIRSF000099">
    <property type="entry name" value="Histidinol_dh"/>
    <property type="match status" value="1"/>
</dbReference>
<feature type="binding site" evidence="9">
    <location>
        <position position="300"/>
    </location>
    <ligand>
        <name>substrate</name>
    </ligand>
</feature>
<feature type="binding site" evidence="8">
    <location>
        <position position="200"/>
    </location>
    <ligand>
        <name>NAD(+)</name>
        <dbReference type="ChEBI" id="CHEBI:57540"/>
    </ligand>
</feature>
<keyword evidence="4 10" id="KW-0862">Zinc</keyword>
<sequence length="399" mass="43628">MTVIRGLPQPAELGLYKVLDYVRDIVEDVRMHGDEALIKYTKKFDGVELSSVKLPVAKAEECLEAVDRDVRKALDVLYEFLKRLYEEVKPSDIFLNLRGVKLGIAWRAVDSVGIYAPGGRHPYPSTVLMAGVPAQVAGVKKIYVASPPNKEGCVDPAIIYTSRLIGASELYRVGGPQIIAAMAYGTESVRRVSKIVGPGNIYVQAAKFLVRGVAEIDGIEGPTELVVVADDSADPRLVVADMVAQAEHGLESPVVLITTSERVANVVEKLLESHSNTFYIYLAKSVEEALNVANELAPEHLALHVRNSVEFATLIENAGAVSLNYSPPALIDYIGPNHILPTNRWARVRGALTIYDFLKPVAVLEDASNIDEEVLRAVQALAKYEGFKAHEESVVIRYV</sequence>
<accession>A0A7C4BBZ9</accession>
<evidence type="ECO:0000256" key="3">
    <source>
        <dbReference type="ARBA" id="ARBA00022723"/>
    </source>
</evidence>
<dbReference type="PRINTS" id="PR00083">
    <property type="entry name" value="HOLDHDRGNASE"/>
</dbReference>
<evidence type="ECO:0000256" key="10">
    <source>
        <dbReference type="PIRSR" id="PIRSR000099-4"/>
    </source>
</evidence>
<feature type="binding site" evidence="9">
    <location>
        <position position="390"/>
    </location>
    <ligand>
        <name>substrate</name>
    </ligand>
</feature>
<dbReference type="GO" id="GO:0004399">
    <property type="term" value="F:histidinol dehydrogenase activity"/>
    <property type="evidence" value="ECO:0007669"/>
    <property type="project" value="UniProtKB-UniRule"/>
</dbReference>
<evidence type="ECO:0000256" key="7">
    <source>
        <dbReference type="PIRSR" id="PIRSR000099-1"/>
    </source>
</evidence>
<keyword evidence="5 6" id="KW-0560">Oxidoreductase</keyword>
<proteinExistence type="inferred from homology"/>
<dbReference type="EMBL" id="DTFF01000040">
    <property type="protein sequence ID" value="HGI87631.1"/>
    <property type="molecule type" value="Genomic_DNA"/>
</dbReference>
<comment type="similarity">
    <text evidence="1 6 11">Belongs to the histidinol dehydrogenase family.</text>
</comment>
<dbReference type="PROSITE" id="PS00611">
    <property type="entry name" value="HISOL_DEHYDROGENASE"/>
    <property type="match status" value="1"/>
</dbReference>
<dbReference type="NCBIfam" id="TIGR00069">
    <property type="entry name" value="hisD"/>
    <property type="match status" value="1"/>
</dbReference>
<dbReference type="InterPro" id="IPR012131">
    <property type="entry name" value="Hstdl_DH"/>
</dbReference>
<feature type="binding site" evidence="8">
    <location>
        <position position="115"/>
    </location>
    <ligand>
        <name>NAD(+)</name>
        <dbReference type="ChEBI" id="CHEBI:57540"/>
    </ligand>
</feature>
<dbReference type="GO" id="GO:0046872">
    <property type="term" value="F:metal ion binding"/>
    <property type="evidence" value="ECO:0007669"/>
    <property type="project" value="UniProtKB-KW"/>
</dbReference>
<feature type="binding site" evidence="9">
    <location>
        <position position="385"/>
    </location>
    <ligand>
        <name>substrate</name>
    </ligand>
</feature>
<gene>
    <name evidence="12" type="primary">hisD</name>
    <name evidence="12" type="ORF">ENV14_04480</name>
</gene>
<dbReference type="Pfam" id="PF00815">
    <property type="entry name" value="Histidinol_dh"/>
    <property type="match status" value="1"/>
</dbReference>
<dbReference type="CDD" id="cd06572">
    <property type="entry name" value="Histidinol_dh"/>
    <property type="match status" value="1"/>
</dbReference>
<dbReference type="GO" id="GO:0051287">
    <property type="term" value="F:NAD binding"/>
    <property type="evidence" value="ECO:0007669"/>
    <property type="project" value="InterPro"/>
</dbReference>